<dbReference type="Proteomes" id="UP000217446">
    <property type="component" value="Unassembled WGS sequence"/>
</dbReference>
<keyword evidence="2" id="KW-1185">Reference proteome</keyword>
<evidence type="ECO:0000313" key="1">
    <source>
        <dbReference type="EMBL" id="GAX57736.1"/>
    </source>
</evidence>
<evidence type="ECO:0000313" key="2">
    <source>
        <dbReference type="Proteomes" id="UP000217446"/>
    </source>
</evidence>
<accession>A0A250VUG3</accession>
<protein>
    <submittedName>
        <fullName evidence="1">Uncharacterized protein</fullName>
    </submittedName>
</protein>
<dbReference type="EMBL" id="BDQI01000039">
    <property type="protein sequence ID" value="GAX57736.1"/>
    <property type="molecule type" value="Genomic_DNA"/>
</dbReference>
<sequence>MHPVRRSALVHPAFENTAISSDTTAHPLAGRAALLTDASRPDTRYLA</sequence>
<comment type="caution">
    <text evidence="1">The sequence shown here is derived from an EMBL/GenBank/DDBJ whole genome shotgun (WGS) entry which is preliminary data.</text>
</comment>
<organism evidence="1 2">
    <name type="scientific">Streptomyces olivochromogenes</name>
    <dbReference type="NCBI Taxonomy" id="1963"/>
    <lineage>
        <taxon>Bacteria</taxon>
        <taxon>Bacillati</taxon>
        <taxon>Actinomycetota</taxon>
        <taxon>Actinomycetes</taxon>
        <taxon>Kitasatosporales</taxon>
        <taxon>Streptomycetaceae</taxon>
        <taxon>Streptomyces</taxon>
    </lineage>
</organism>
<name>A0A250VUG3_STROL</name>
<proteinExistence type="predicted"/>
<dbReference type="AlphaFoldDB" id="A0A250VUG3"/>
<gene>
    <name evidence="1" type="ORF">SO3561_09306</name>
</gene>
<reference evidence="2" key="1">
    <citation type="submission" date="2017-05" db="EMBL/GenBank/DDBJ databases">
        <title>Streptomyces olivochromogenes NBRC 3561 whole genome shotgun sequence.</title>
        <authorList>
            <person name="Dohra H."/>
            <person name="Kodani S."/>
        </authorList>
    </citation>
    <scope>NUCLEOTIDE SEQUENCE [LARGE SCALE GENOMIC DNA]</scope>
    <source>
        <strain evidence="2">NBRC 3561</strain>
    </source>
</reference>